<dbReference type="CDD" id="cd00190">
    <property type="entry name" value="Tryp_SPc"/>
    <property type="match status" value="1"/>
</dbReference>
<evidence type="ECO:0000256" key="9">
    <source>
        <dbReference type="SAM" id="SignalP"/>
    </source>
</evidence>
<evidence type="ECO:0000256" key="1">
    <source>
        <dbReference type="ARBA" id="ARBA00004239"/>
    </source>
</evidence>
<dbReference type="Bgee" id="ENSSSAG00000025551">
    <property type="expression patterns" value="Expressed in gill and 9 other cell types or tissues"/>
</dbReference>
<dbReference type="PRINTS" id="PR00722">
    <property type="entry name" value="CHYMOTRYPSIN"/>
</dbReference>
<keyword evidence="2" id="KW-0645">Protease</keyword>
<gene>
    <name evidence="12" type="primary">LOC106584265</name>
</gene>
<name>A0A1S3PAW6_SALSA</name>
<dbReference type="FunFam" id="2.40.10.10:FF:000036">
    <property type="entry name" value="Trypsin beta"/>
    <property type="match status" value="1"/>
</dbReference>
<dbReference type="InterPro" id="IPR001254">
    <property type="entry name" value="Trypsin_dom"/>
</dbReference>
<dbReference type="PaxDb" id="8030-ENSSSAP00000025650"/>
<evidence type="ECO:0000256" key="4">
    <source>
        <dbReference type="ARBA" id="ARBA00022825"/>
    </source>
</evidence>
<dbReference type="PANTHER" id="PTHR24271:SF87">
    <property type="entry name" value="ARGININE ESTERASE-LIKE-RELATED"/>
    <property type="match status" value="1"/>
</dbReference>
<feature type="chain" id="PRO_5010230167" description="trypsin" evidence="9">
    <location>
        <begin position="22"/>
        <end position="263"/>
    </location>
</feature>
<accession>A0A1S3PAW6</accession>
<evidence type="ECO:0000313" key="12">
    <source>
        <dbReference type="RefSeq" id="XP_014024788.1"/>
    </source>
</evidence>
<dbReference type="Proteomes" id="UP001652741">
    <property type="component" value="Chromosome ssa23"/>
</dbReference>
<dbReference type="GO" id="GO:0004252">
    <property type="term" value="F:serine-type endopeptidase activity"/>
    <property type="evidence" value="ECO:0007669"/>
    <property type="project" value="UniProtKB-EC"/>
</dbReference>
<evidence type="ECO:0000256" key="8">
    <source>
        <dbReference type="ARBA" id="ARBA00038868"/>
    </source>
</evidence>
<dbReference type="SMART" id="SM00020">
    <property type="entry name" value="Tryp_SPc"/>
    <property type="match status" value="1"/>
</dbReference>
<evidence type="ECO:0000256" key="5">
    <source>
        <dbReference type="ARBA" id="ARBA00023145"/>
    </source>
</evidence>
<keyword evidence="4" id="KW-0720">Serine protease</keyword>
<dbReference type="FunFam" id="2.40.10.10:FF:000005">
    <property type="entry name" value="Serine protease 37"/>
    <property type="match status" value="1"/>
</dbReference>
<dbReference type="InterPro" id="IPR001314">
    <property type="entry name" value="Peptidase_S1A"/>
</dbReference>
<sequence>MAATSVLLLLVTLLPPQGLTAHQDSGIVNGEKTKTNSKPYMVSVQERNKETEKREHICGGFLVSDNFVMTAAHCYTSGVQLTVVVGVHNIKKWEHSAHRIGVKSYYINDYDLETHKNDIMLLELKTPTPWRRSVKPIPVAKKDLHIKAGAICNVAGWGATETNGFVNTDLLDVNVAVVDRGDCQRTWGRAIPTSMICAGGTADDKGFCQGDSGGPLVCGGIAVGVVSFNDADHCNQSRAPNVYTNISTYLPWIKKVTGLKSVN</sequence>
<dbReference type="STRING" id="8030.ENSSSAP00000025650"/>
<evidence type="ECO:0000256" key="6">
    <source>
        <dbReference type="ARBA" id="ARBA00023157"/>
    </source>
</evidence>
<feature type="signal peptide" evidence="9">
    <location>
        <begin position="1"/>
        <end position="21"/>
    </location>
</feature>
<feature type="domain" description="Peptidase S1" evidence="10">
    <location>
        <begin position="27"/>
        <end position="258"/>
    </location>
</feature>
<evidence type="ECO:0000259" key="10">
    <source>
        <dbReference type="PROSITE" id="PS50240"/>
    </source>
</evidence>
<dbReference type="InterPro" id="IPR018114">
    <property type="entry name" value="TRYPSIN_HIS"/>
</dbReference>
<dbReference type="GeneID" id="106584265"/>
<keyword evidence="3" id="KW-0378">Hydrolase</keyword>
<evidence type="ECO:0000256" key="3">
    <source>
        <dbReference type="ARBA" id="ARBA00022801"/>
    </source>
</evidence>
<protein>
    <recommendedName>
        <fullName evidence="8">trypsin</fullName>
        <ecNumber evidence="8">3.4.21.4</ecNumber>
    </recommendedName>
</protein>
<dbReference type="OrthoDB" id="8440449at2759"/>
<evidence type="ECO:0000313" key="11">
    <source>
        <dbReference type="Proteomes" id="UP001652741"/>
    </source>
</evidence>
<dbReference type="PROSITE" id="PS00134">
    <property type="entry name" value="TRYPSIN_HIS"/>
    <property type="match status" value="1"/>
</dbReference>
<keyword evidence="11" id="KW-1185">Reference proteome</keyword>
<keyword evidence="6" id="KW-1015">Disulfide bond</keyword>
<evidence type="ECO:0000256" key="7">
    <source>
        <dbReference type="ARBA" id="ARBA00036320"/>
    </source>
</evidence>
<reference evidence="12" key="1">
    <citation type="submission" date="2025-08" db="UniProtKB">
        <authorList>
            <consortium name="RefSeq"/>
        </authorList>
    </citation>
    <scope>IDENTIFICATION</scope>
</reference>
<dbReference type="Pfam" id="PF00089">
    <property type="entry name" value="Trypsin"/>
    <property type="match status" value="1"/>
</dbReference>
<dbReference type="InterPro" id="IPR043504">
    <property type="entry name" value="Peptidase_S1_PA_chymotrypsin"/>
</dbReference>
<proteinExistence type="predicted"/>
<evidence type="ECO:0000256" key="2">
    <source>
        <dbReference type="ARBA" id="ARBA00022670"/>
    </source>
</evidence>
<keyword evidence="5" id="KW-0865">Zymogen</keyword>
<dbReference type="OMA" id="LLGQNIC"/>
<comment type="catalytic activity">
    <reaction evidence="7">
        <text>Preferential cleavage: Arg-|-Xaa, Lys-|-Xaa.</text>
        <dbReference type="EC" id="3.4.21.4"/>
    </reaction>
</comment>
<dbReference type="AlphaFoldDB" id="A0A1S3PAW6"/>
<dbReference type="KEGG" id="sasa:106584265"/>
<dbReference type="PROSITE" id="PS50240">
    <property type="entry name" value="TRYPSIN_DOM"/>
    <property type="match status" value="1"/>
</dbReference>
<keyword evidence="9" id="KW-0732">Signal</keyword>
<organism evidence="11 12">
    <name type="scientific">Salmo salar</name>
    <name type="common">Atlantic salmon</name>
    <dbReference type="NCBI Taxonomy" id="8030"/>
    <lineage>
        <taxon>Eukaryota</taxon>
        <taxon>Metazoa</taxon>
        <taxon>Chordata</taxon>
        <taxon>Craniata</taxon>
        <taxon>Vertebrata</taxon>
        <taxon>Euteleostomi</taxon>
        <taxon>Actinopterygii</taxon>
        <taxon>Neopterygii</taxon>
        <taxon>Teleostei</taxon>
        <taxon>Protacanthopterygii</taxon>
        <taxon>Salmoniformes</taxon>
        <taxon>Salmonidae</taxon>
        <taxon>Salmoninae</taxon>
        <taxon>Salmo</taxon>
    </lineage>
</organism>
<dbReference type="PANTHER" id="PTHR24271">
    <property type="entry name" value="KALLIKREIN-RELATED"/>
    <property type="match status" value="1"/>
</dbReference>
<dbReference type="RefSeq" id="XP_014024788.1">
    <property type="nucleotide sequence ID" value="XM_014169313.2"/>
</dbReference>
<dbReference type="EC" id="3.4.21.4" evidence="8"/>
<dbReference type="GO" id="GO:0006508">
    <property type="term" value="P:proteolysis"/>
    <property type="evidence" value="ECO:0007669"/>
    <property type="project" value="UniProtKB-KW"/>
</dbReference>
<comment type="subcellular location">
    <subcellularLocation>
        <location evidence="1">Secreted</location>
        <location evidence="1">Extracellular space</location>
    </subcellularLocation>
</comment>
<dbReference type="Gene3D" id="2.40.10.10">
    <property type="entry name" value="Trypsin-like serine proteases"/>
    <property type="match status" value="1"/>
</dbReference>
<dbReference type="InterPro" id="IPR009003">
    <property type="entry name" value="Peptidase_S1_PA"/>
</dbReference>
<dbReference type="GO" id="GO:0005576">
    <property type="term" value="C:extracellular region"/>
    <property type="evidence" value="ECO:0007669"/>
    <property type="project" value="UniProtKB-SubCell"/>
</dbReference>
<dbReference type="SUPFAM" id="SSF50494">
    <property type="entry name" value="Trypsin-like serine proteases"/>
    <property type="match status" value="1"/>
</dbReference>